<feature type="transmembrane region" description="Helical" evidence="5">
    <location>
        <begin position="232"/>
        <end position="252"/>
    </location>
</feature>
<evidence type="ECO:0000256" key="4">
    <source>
        <dbReference type="ARBA" id="ARBA00023136"/>
    </source>
</evidence>
<keyword evidence="2 5" id="KW-0812">Transmembrane</keyword>
<evidence type="ECO:0000313" key="6">
    <source>
        <dbReference type="EMBL" id="GMR38939.1"/>
    </source>
</evidence>
<accession>A0AAN4ZGB0</accession>
<feature type="transmembrane region" description="Helical" evidence="5">
    <location>
        <begin position="54"/>
        <end position="73"/>
    </location>
</feature>
<feature type="transmembrane region" description="Helical" evidence="5">
    <location>
        <begin position="85"/>
        <end position="111"/>
    </location>
</feature>
<feature type="transmembrane region" description="Helical" evidence="5">
    <location>
        <begin position="132"/>
        <end position="152"/>
    </location>
</feature>
<keyword evidence="4 5" id="KW-0472">Membrane</keyword>
<name>A0AAN4ZGB0_9BILA</name>
<keyword evidence="3 5" id="KW-1133">Transmembrane helix</keyword>
<dbReference type="Gene3D" id="1.20.1070.10">
    <property type="entry name" value="Rhodopsin 7-helix transmembrane proteins"/>
    <property type="match status" value="1"/>
</dbReference>
<dbReference type="GO" id="GO:0016020">
    <property type="term" value="C:membrane"/>
    <property type="evidence" value="ECO:0007669"/>
    <property type="project" value="UniProtKB-SubCell"/>
</dbReference>
<evidence type="ECO:0000313" key="7">
    <source>
        <dbReference type="Proteomes" id="UP001328107"/>
    </source>
</evidence>
<evidence type="ECO:0000256" key="1">
    <source>
        <dbReference type="ARBA" id="ARBA00004141"/>
    </source>
</evidence>
<sequence>MLSMMRFAHRLFRTRRVQLQPGEYRVQFGIQVTIRNSSHLVAHANMEILYMNHLVAAIFLSFFSLLTHINFWGSLIIRSECDVKFSSVLCIIMNTPVHICTHAVSLSLFFLCLERLASTLFYRSYETAVSRLPKAVVGAQYLLCALLFYYQIYTVDTQKRLSICSLIDSSNQHRTTHVQCVTFALELTSLITFTSLNNYNKLQLKRTIGMSLRDRYQLDENIRCLRTILPTIIMHTLCFFISNIITFIIYLIVTPRKSEVVLSLNWLPYYSVLLPVVISYVNRRAKGVHVRTMCKNAATGVTMQNNYFETLNNAWK</sequence>
<dbReference type="InterPro" id="IPR053286">
    <property type="entry name" value="Nematode_rcpt-like_srab"/>
</dbReference>
<dbReference type="EMBL" id="BTRK01000002">
    <property type="protein sequence ID" value="GMR38939.1"/>
    <property type="molecule type" value="Genomic_DNA"/>
</dbReference>
<keyword evidence="7" id="KW-1185">Reference proteome</keyword>
<evidence type="ECO:0000256" key="2">
    <source>
        <dbReference type="ARBA" id="ARBA00022692"/>
    </source>
</evidence>
<dbReference type="Pfam" id="PF10292">
    <property type="entry name" value="7TM_GPCR_Srab"/>
    <property type="match status" value="1"/>
</dbReference>
<comment type="caution">
    <text evidence="6">The sequence shown here is derived from an EMBL/GenBank/DDBJ whole genome shotgun (WGS) entry which is preliminary data.</text>
</comment>
<dbReference type="PANTHER" id="PTHR46561">
    <property type="entry name" value="SERPENTINE RECEPTOR, CLASS AB (CLASS A-LIKE)-RELATED"/>
    <property type="match status" value="1"/>
</dbReference>
<comment type="subcellular location">
    <subcellularLocation>
        <location evidence="1">Membrane</location>
        <topology evidence="1">Multi-pass membrane protein</topology>
    </subcellularLocation>
</comment>
<dbReference type="PANTHER" id="PTHR46561:SF11">
    <property type="entry name" value="SERPENTINE RECEPTOR CLASS ALPHA_BETA-14"/>
    <property type="match status" value="1"/>
</dbReference>
<feature type="transmembrane region" description="Helical" evidence="5">
    <location>
        <begin position="264"/>
        <end position="281"/>
    </location>
</feature>
<evidence type="ECO:0008006" key="8">
    <source>
        <dbReference type="Google" id="ProtNLM"/>
    </source>
</evidence>
<feature type="transmembrane region" description="Helical" evidence="5">
    <location>
        <begin position="176"/>
        <end position="196"/>
    </location>
</feature>
<dbReference type="Proteomes" id="UP001328107">
    <property type="component" value="Unassembled WGS sequence"/>
</dbReference>
<dbReference type="AlphaFoldDB" id="A0AAN4ZGB0"/>
<dbReference type="InterPro" id="IPR019408">
    <property type="entry name" value="7TM_GPCR_serpentine_rcpt_Srab"/>
</dbReference>
<proteinExistence type="predicted"/>
<protein>
    <recommendedName>
        <fullName evidence="8">G protein-coupled receptor</fullName>
    </recommendedName>
</protein>
<organism evidence="6 7">
    <name type="scientific">Pristionchus mayeri</name>
    <dbReference type="NCBI Taxonomy" id="1317129"/>
    <lineage>
        <taxon>Eukaryota</taxon>
        <taxon>Metazoa</taxon>
        <taxon>Ecdysozoa</taxon>
        <taxon>Nematoda</taxon>
        <taxon>Chromadorea</taxon>
        <taxon>Rhabditida</taxon>
        <taxon>Rhabditina</taxon>
        <taxon>Diplogasteromorpha</taxon>
        <taxon>Diplogasteroidea</taxon>
        <taxon>Neodiplogasteridae</taxon>
        <taxon>Pristionchus</taxon>
    </lineage>
</organism>
<gene>
    <name evidence="6" type="ORF">PMAYCL1PPCAC_09134</name>
</gene>
<evidence type="ECO:0000256" key="5">
    <source>
        <dbReference type="SAM" id="Phobius"/>
    </source>
</evidence>
<reference evidence="7" key="1">
    <citation type="submission" date="2022-10" db="EMBL/GenBank/DDBJ databases">
        <title>Genome assembly of Pristionchus species.</title>
        <authorList>
            <person name="Yoshida K."/>
            <person name="Sommer R.J."/>
        </authorList>
    </citation>
    <scope>NUCLEOTIDE SEQUENCE [LARGE SCALE GENOMIC DNA]</scope>
    <source>
        <strain evidence="7">RS5460</strain>
    </source>
</reference>
<evidence type="ECO:0000256" key="3">
    <source>
        <dbReference type="ARBA" id="ARBA00022989"/>
    </source>
</evidence>